<name>J3MR88_ORYBR</name>
<dbReference type="AlphaFoldDB" id="J3MR88"/>
<dbReference type="Gramene" id="OB08G16170.1">
    <property type="protein sequence ID" value="OB08G16170.1"/>
    <property type="gene ID" value="OB08G16170"/>
</dbReference>
<reference evidence="1" key="2">
    <citation type="submission" date="2013-04" db="UniProtKB">
        <authorList>
            <consortium name="EnsemblPlants"/>
        </authorList>
    </citation>
    <scope>IDENTIFICATION</scope>
</reference>
<evidence type="ECO:0000313" key="1">
    <source>
        <dbReference type="EnsemblPlants" id="OB08G16170.1"/>
    </source>
</evidence>
<reference evidence="1" key="1">
    <citation type="journal article" date="2013" name="Nat. Commun.">
        <title>Whole-genome sequencing of Oryza brachyantha reveals mechanisms underlying Oryza genome evolution.</title>
        <authorList>
            <person name="Chen J."/>
            <person name="Huang Q."/>
            <person name="Gao D."/>
            <person name="Wang J."/>
            <person name="Lang Y."/>
            <person name="Liu T."/>
            <person name="Li B."/>
            <person name="Bai Z."/>
            <person name="Luis Goicoechea J."/>
            <person name="Liang C."/>
            <person name="Chen C."/>
            <person name="Zhang W."/>
            <person name="Sun S."/>
            <person name="Liao Y."/>
            <person name="Zhang X."/>
            <person name="Yang L."/>
            <person name="Song C."/>
            <person name="Wang M."/>
            <person name="Shi J."/>
            <person name="Liu G."/>
            <person name="Liu J."/>
            <person name="Zhou H."/>
            <person name="Zhou W."/>
            <person name="Yu Q."/>
            <person name="An N."/>
            <person name="Chen Y."/>
            <person name="Cai Q."/>
            <person name="Wang B."/>
            <person name="Liu B."/>
            <person name="Min J."/>
            <person name="Huang Y."/>
            <person name="Wu H."/>
            <person name="Li Z."/>
            <person name="Zhang Y."/>
            <person name="Yin Y."/>
            <person name="Song W."/>
            <person name="Jiang J."/>
            <person name="Jackson S.A."/>
            <person name="Wing R.A."/>
            <person name="Wang J."/>
            <person name="Chen M."/>
        </authorList>
    </citation>
    <scope>NUCLEOTIDE SEQUENCE [LARGE SCALE GENOMIC DNA]</scope>
    <source>
        <strain evidence="1">cv. IRGC 101232</strain>
    </source>
</reference>
<proteinExistence type="predicted"/>
<dbReference type="EnsemblPlants" id="OB08G16170.1">
    <property type="protein sequence ID" value="OB08G16170.1"/>
    <property type="gene ID" value="OB08G16170"/>
</dbReference>
<protein>
    <submittedName>
        <fullName evidence="1">Uncharacterized protein</fullName>
    </submittedName>
</protein>
<dbReference type="HOGENOM" id="CLU_184027_1_0_1"/>
<organism evidence="1">
    <name type="scientific">Oryza brachyantha</name>
    <name type="common">malo sina</name>
    <dbReference type="NCBI Taxonomy" id="4533"/>
    <lineage>
        <taxon>Eukaryota</taxon>
        <taxon>Viridiplantae</taxon>
        <taxon>Streptophyta</taxon>
        <taxon>Embryophyta</taxon>
        <taxon>Tracheophyta</taxon>
        <taxon>Spermatophyta</taxon>
        <taxon>Magnoliopsida</taxon>
        <taxon>Liliopsida</taxon>
        <taxon>Poales</taxon>
        <taxon>Poaceae</taxon>
        <taxon>BOP clade</taxon>
        <taxon>Oryzoideae</taxon>
        <taxon>Oryzeae</taxon>
        <taxon>Oryzinae</taxon>
        <taxon>Oryza</taxon>
    </lineage>
</organism>
<accession>J3MR88</accession>
<evidence type="ECO:0000313" key="2">
    <source>
        <dbReference type="Proteomes" id="UP000006038"/>
    </source>
</evidence>
<keyword evidence="2" id="KW-1185">Reference proteome</keyword>
<dbReference type="Proteomes" id="UP000006038">
    <property type="component" value="Chromosome 8"/>
</dbReference>
<sequence length="40" mass="4175">MAACAGRLAGVRESVMILVEQSGAILVEESERESGAILVE</sequence>